<dbReference type="STRING" id="526222.Desal_0433"/>
<proteinExistence type="predicted"/>
<dbReference type="NCBIfam" id="TIGR03353">
    <property type="entry name" value="VI_chp_4"/>
    <property type="match status" value="1"/>
</dbReference>
<accession>C6BX20</accession>
<dbReference type="KEGG" id="dsa:Desal_0433"/>
<dbReference type="PANTHER" id="PTHR35566">
    <property type="entry name" value="BLR3599 PROTEIN"/>
    <property type="match status" value="1"/>
</dbReference>
<name>C6BX20_MARSD</name>
<gene>
    <name evidence="1" type="ordered locus">Desal_0433</name>
</gene>
<dbReference type="HOGENOM" id="CLU_031690_3_1_7"/>
<dbReference type="OrthoDB" id="9775333at2"/>
<reference evidence="1 2" key="1">
    <citation type="submission" date="2009-06" db="EMBL/GenBank/DDBJ databases">
        <title>Complete sequence of Desulfovibrio salexigens DSM 2638.</title>
        <authorList>
            <consortium name="US DOE Joint Genome Institute"/>
            <person name="Lucas S."/>
            <person name="Copeland A."/>
            <person name="Lapidus A."/>
            <person name="Glavina del Rio T."/>
            <person name="Tice H."/>
            <person name="Bruce D."/>
            <person name="Goodwin L."/>
            <person name="Pitluck S."/>
            <person name="Munk A.C."/>
            <person name="Brettin T."/>
            <person name="Detter J.C."/>
            <person name="Han C."/>
            <person name="Tapia R."/>
            <person name="Larimer F."/>
            <person name="Land M."/>
            <person name="Hauser L."/>
            <person name="Kyrpides N."/>
            <person name="Anderson I."/>
            <person name="Wall J.D."/>
            <person name="Arkin A.P."/>
            <person name="Dehal P."/>
            <person name="Chivian D."/>
            <person name="Giles B."/>
            <person name="Hazen T.C."/>
        </authorList>
    </citation>
    <scope>NUCLEOTIDE SEQUENCE [LARGE SCALE GENOMIC DNA]</scope>
    <source>
        <strain evidence="2">ATCC 14822 / DSM 2638 / NCIMB 8403 / VKM B-1763</strain>
    </source>
</reference>
<dbReference type="PANTHER" id="PTHR35566:SF1">
    <property type="entry name" value="TYPE VI SECRETION SYSTEM BASEPLATE COMPONENT TSSK1"/>
    <property type="match status" value="1"/>
</dbReference>
<protein>
    <submittedName>
        <fullName evidence="1">Type VI secretion protein, VC_A0114 family</fullName>
    </submittedName>
</protein>
<dbReference type="EMBL" id="CP001649">
    <property type="protein sequence ID" value="ACS78500.1"/>
    <property type="molecule type" value="Genomic_DNA"/>
</dbReference>
<dbReference type="eggNOG" id="COG3522">
    <property type="taxonomic scope" value="Bacteria"/>
</dbReference>
<dbReference type="InterPro" id="IPR010263">
    <property type="entry name" value="T6SS_TssK"/>
</dbReference>
<evidence type="ECO:0000313" key="2">
    <source>
        <dbReference type="Proteomes" id="UP000002601"/>
    </source>
</evidence>
<dbReference type="AlphaFoldDB" id="C6BX20"/>
<dbReference type="Proteomes" id="UP000002601">
    <property type="component" value="Chromosome"/>
</dbReference>
<dbReference type="Pfam" id="PF05936">
    <property type="entry name" value="T6SS_VasE"/>
    <property type="match status" value="1"/>
</dbReference>
<organism evidence="1 2">
    <name type="scientific">Maridesulfovibrio salexigens (strain ATCC 14822 / DSM 2638 / NCIMB 8403 / VKM B-1763)</name>
    <name type="common">Desulfovibrio salexigens</name>
    <dbReference type="NCBI Taxonomy" id="526222"/>
    <lineage>
        <taxon>Bacteria</taxon>
        <taxon>Pseudomonadati</taxon>
        <taxon>Thermodesulfobacteriota</taxon>
        <taxon>Desulfovibrionia</taxon>
        <taxon>Desulfovibrionales</taxon>
        <taxon>Desulfovibrionaceae</taxon>
        <taxon>Maridesulfovibrio</taxon>
    </lineage>
</organism>
<dbReference type="RefSeq" id="WP_012766026.1">
    <property type="nucleotide sequence ID" value="NC_012881.1"/>
</dbReference>
<keyword evidence="2" id="KW-1185">Reference proteome</keyword>
<sequence>MHADKPLFWHQGLFLQPQHFQLSDLHQLHRFRAMRQYGLPYFWGVSGLKVREGALERKKFEVTEIEVFFDDGNLVTFPGNAHIEPRSFEDAWEEGGKPFTVYLGLRKWNPEGGNVAQVEDTAASVNTMYAVSPDPVEQPDLLGSGPAAQIKPMRYVLRLFWENELDDLGAYNIIPLARLERDVQEVCLDESFVPPCITLSASRWLRHVFSDISDQVASRCRRLEQYKNPAGLGSGDLDFTSTVFLLVLRTLNRYAPQLDHFAAAPHIHPWHAYGLLRQIIGELSSFSREMSALGEGPDGKKVLPDYDHENIGPCFEKAREIITNILDSLTAGPEFMSQFVFSDPYFTVELPERAFVAGNSFWLLIKTENPEQALPELMNIAKLSATHGMSNLLARAVQGIGMVHMENLPPGLPRSKDALCFRIDTESPHWEDVVRSGSLSLYWDSAPSDLAVYIAAMRG</sequence>
<evidence type="ECO:0000313" key="1">
    <source>
        <dbReference type="EMBL" id="ACS78500.1"/>
    </source>
</evidence>